<dbReference type="AlphaFoldDB" id="A0A0J7K379"/>
<keyword evidence="2" id="KW-1185">Reference proteome</keyword>
<organism evidence="1 2">
    <name type="scientific">Lasius niger</name>
    <name type="common">Black garden ant</name>
    <dbReference type="NCBI Taxonomy" id="67767"/>
    <lineage>
        <taxon>Eukaryota</taxon>
        <taxon>Metazoa</taxon>
        <taxon>Ecdysozoa</taxon>
        <taxon>Arthropoda</taxon>
        <taxon>Hexapoda</taxon>
        <taxon>Insecta</taxon>
        <taxon>Pterygota</taxon>
        <taxon>Neoptera</taxon>
        <taxon>Endopterygota</taxon>
        <taxon>Hymenoptera</taxon>
        <taxon>Apocrita</taxon>
        <taxon>Aculeata</taxon>
        <taxon>Formicoidea</taxon>
        <taxon>Formicidae</taxon>
        <taxon>Formicinae</taxon>
        <taxon>Lasius</taxon>
        <taxon>Lasius</taxon>
    </lineage>
</organism>
<protein>
    <submittedName>
        <fullName evidence="1">Uncharacterized protein</fullName>
    </submittedName>
</protein>
<name>A0A0J7K379_LASNI</name>
<dbReference type="STRING" id="67767.A0A0J7K379"/>
<reference evidence="1 2" key="1">
    <citation type="submission" date="2015-04" db="EMBL/GenBank/DDBJ databases">
        <title>Lasius niger genome sequencing.</title>
        <authorList>
            <person name="Konorov E.A."/>
            <person name="Nikitin M.A."/>
            <person name="Kirill M.V."/>
            <person name="Chang P."/>
        </authorList>
    </citation>
    <scope>NUCLEOTIDE SEQUENCE [LARGE SCALE GENOMIC DNA]</scope>
    <source>
        <tissue evidence="1">Whole</tissue>
    </source>
</reference>
<dbReference type="PaxDb" id="67767-A0A0J7K379"/>
<dbReference type="OrthoDB" id="7699125at2759"/>
<gene>
    <name evidence="1" type="ORF">RF55_16954</name>
</gene>
<accession>A0A0J7K379</accession>
<proteinExistence type="predicted"/>
<dbReference type="EMBL" id="LBMM01015237">
    <property type="protein sequence ID" value="KMQ84883.1"/>
    <property type="molecule type" value="Genomic_DNA"/>
</dbReference>
<dbReference type="Proteomes" id="UP000036403">
    <property type="component" value="Unassembled WGS sequence"/>
</dbReference>
<evidence type="ECO:0000313" key="2">
    <source>
        <dbReference type="Proteomes" id="UP000036403"/>
    </source>
</evidence>
<evidence type="ECO:0000313" key="1">
    <source>
        <dbReference type="EMBL" id="KMQ84883.1"/>
    </source>
</evidence>
<comment type="caution">
    <text evidence="1">The sequence shown here is derived from an EMBL/GenBank/DDBJ whole genome shotgun (WGS) entry which is preliminary data.</text>
</comment>
<sequence>MVPAQKVVIATDLQWKKKKRLPRSPSLICNITYDAQVVPFLDNLKNLLANKDVQSNIEGRRLYDNHVLRTVLDGSYYGENEFFKNNKDALTIIMYYDDVGMANPHGASAKIHKYSMFYWTLANLNPKVRSTLNTVQLYAIVKTAYLKKPNALQKILEPFIKDINILQSIGIDVDVGGGQVRNFKGSLFFCAGDTPASAMLGGFKESVAAYRPCRSCTTTNEEWKLNFRDDRFVPRNSVSHQEHLD</sequence>